<dbReference type="PANTHER" id="PTHR31876">
    <property type="entry name" value="COV-LIKE PROTEIN 1"/>
    <property type="match status" value="1"/>
</dbReference>
<feature type="transmembrane region" description="Helical" evidence="1">
    <location>
        <begin position="20"/>
        <end position="42"/>
    </location>
</feature>
<evidence type="ECO:0000313" key="3">
    <source>
        <dbReference type="Proteomes" id="UP000628448"/>
    </source>
</evidence>
<comment type="caution">
    <text evidence="2">The sequence shown here is derived from an EMBL/GenBank/DDBJ whole genome shotgun (WGS) entry which is preliminary data.</text>
</comment>
<protein>
    <submittedName>
        <fullName evidence="2">DUF502 domain-containing protein</fullName>
    </submittedName>
</protein>
<feature type="transmembrane region" description="Helical" evidence="1">
    <location>
        <begin position="75"/>
        <end position="96"/>
    </location>
</feature>
<evidence type="ECO:0000256" key="1">
    <source>
        <dbReference type="SAM" id="Phobius"/>
    </source>
</evidence>
<name>A0A931GTH0_9BACT</name>
<organism evidence="2 3">
    <name type="scientific">Panacibacter microcysteis</name>
    <dbReference type="NCBI Taxonomy" id="2793269"/>
    <lineage>
        <taxon>Bacteria</taxon>
        <taxon>Pseudomonadati</taxon>
        <taxon>Bacteroidota</taxon>
        <taxon>Chitinophagia</taxon>
        <taxon>Chitinophagales</taxon>
        <taxon>Chitinophagaceae</taxon>
        <taxon>Panacibacter</taxon>
    </lineage>
</organism>
<reference evidence="2" key="1">
    <citation type="submission" date="2020-11" db="EMBL/GenBank/DDBJ databases">
        <title>Bacterial whole genome sequence for Panacibacter sp. DH6.</title>
        <authorList>
            <person name="Le V."/>
            <person name="Ko S."/>
            <person name="Ahn C.-Y."/>
            <person name="Oh H.-M."/>
        </authorList>
    </citation>
    <scope>NUCLEOTIDE SEQUENCE</scope>
    <source>
        <strain evidence="2">DH6</strain>
    </source>
</reference>
<keyword evidence="1" id="KW-0472">Membrane</keyword>
<proteinExistence type="predicted"/>
<dbReference type="Pfam" id="PF04367">
    <property type="entry name" value="DUF502"/>
    <property type="match status" value="1"/>
</dbReference>
<keyword evidence="3" id="KW-1185">Reference proteome</keyword>
<dbReference type="AlphaFoldDB" id="A0A931GTH0"/>
<dbReference type="PANTHER" id="PTHR31876:SF26">
    <property type="entry name" value="PROTEIN LIKE COV 2"/>
    <property type="match status" value="1"/>
</dbReference>
<dbReference type="Proteomes" id="UP000628448">
    <property type="component" value="Unassembled WGS sequence"/>
</dbReference>
<feature type="transmembrane region" description="Helical" evidence="1">
    <location>
        <begin position="167"/>
        <end position="184"/>
    </location>
</feature>
<gene>
    <name evidence="2" type="ORF">I5907_04780</name>
</gene>
<sequence>MSDWKHRFYESFHWKNLLQYFFQGLVILAPLGITIYAVWWLFYTVDNILPNIIHGIFPKLLPPDGEGELRRIPGLGFIVAVLIVLFVGRVSSSFFMSKLVDLLDGMLERTPGIKFIYKSVKDFLEAFTGNKRKFDKPVLANVDGPDIWRVGFITQESSVNFELSDHVVVYIPLSYAITGVTYLVPKSKIRLLTHLSSAEAMKFAVSGGVSEVEGQ</sequence>
<dbReference type="EMBL" id="JADWYR010000001">
    <property type="protein sequence ID" value="MBG9375536.1"/>
    <property type="molecule type" value="Genomic_DNA"/>
</dbReference>
<keyword evidence="1" id="KW-0812">Transmembrane</keyword>
<accession>A0A931GTH0</accession>
<dbReference type="RefSeq" id="WP_196989583.1">
    <property type="nucleotide sequence ID" value="NZ_JADWYR010000001.1"/>
</dbReference>
<dbReference type="InterPro" id="IPR007462">
    <property type="entry name" value="COV1-like"/>
</dbReference>
<keyword evidence="1" id="KW-1133">Transmembrane helix</keyword>
<evidence type="ECO:0000313" key="2">
    <source>
        <dbReference type="EMBL" id="MBG9375536.1"/>
    </source>
</evidence>